<name>A0A9J2NZH1_ASCLU</name>
<reference evidence="2" key="1">
    <citation type="submission" date="2023-03" db="UniProtKB">
        <authorList>
            <consortium name="WormBaseParasite"/>
        </authorList>
    </citation>
    <scope>IDENTIFICATION</scope>
</reference>
<protein>
    <submittedName>
        <fullName evidence="2">Uncharacterized protein</fullName>
    </submittedName>
</protein>
<dbReference type="AlphaFoldDB" id="A0A9J2NZH1"/>
<dbReference type="Proteomes" id="UP000036681">
    <property type="component" value="Unplaced"/>
</dbReference>
<accession>A0A9J2NZH1</accession>
<sequence>MNNATKDGDKEHNLKSSARFYRYEIQPIEGREWIQQHFISLPLRAANYSNRHITLNERISIIERGYQLVPTLHECAHTKVRQVRLPQTVPSNAVSGSTKINGVEVAGNFDFSPFYDKPTLPVFQKYFLYRRAPKISHYWSLGSFEHFWDSGSGEATVDKEDSV</sequence>
<keyword evidence="1" id="KW-1185">Reference proteome</keyword>
<dbReference type="WBParaSite" id="ALUE_0000276401-mRNA-1">
    <property type="protein sequence ID" value="ALUE_0000276401-mRNA-1"/>
    <property type="gene ID" value="ALUE_0000276401"/>
</dbReference>
<evidence type="ECO:0000313" key="2">
    <source>
        <dbReference type="WBParaSite" id="ALUE_0000276401-mRNA-1"/>
    </source>
</evidence>
<organism evidence="1 2">
    <name type="scientific">Ascaris lumbricoides</name>
    <name type="common">Giant roundworm</name>
    <dbReference type="NCBI Taxonomy" id="6252"/>
    <lineage>
        <taxon>Eukaryota</taxon>
        <taxon>Metazoa</taxon>
        <taxon>Ecdysozoa</taxon>
        <taxon>Nematoda</taxon>
        <taxon>Chromadorea</taxon>
        <taxon>Rhabditida</taxon>
        <taxon>Spirurina</taxon>
        <taxon>Ascaridomorpha</taxon>
        <taxon>Ascaridoidea</taxon>
        <taxon>Ascarididae</taxon>
        <taxon>Ascaris</taxon>
    </lineage>
</organism>
<proteinExistence type="predicted"/>
<evidence type="ECO:0000313" key="1">
    <source>
        <dbReference type="Proteomes" id="UP000036681"/>
    </source>
</evidence>